<reference evidence="2" key="1">
    <citation type="journal article" date="2022" name="Int. J. Syst. Evol. Microbiol.">
        <title>Anaeromyxobacter oryzae sp. nov., Anaeromyxobacter diazotrophicus sp. nov. and Anaeromyxobacter paludicola sp. nov., isolated from paddy soils.</title>
        <authorList>
            <person name="Itoh H."/>
            <person name="Xu Z."/>
            <person name="Mise K."/>
            <person name="Masuda Y."/>
            <person name="Ushijima N."/>
            <person name="Hayakawa C."/>
            <person name="Shiratori Y."/>
            <person name="Senoo K."/>
        </authorList>
    </citation>
    <scope>NUCLEOTIDE SEQUENCE [LARGE SCALE GENOMIC DNA]</scope>
    <source>
        <strain evidence="2">Red232</strain>
    </source>
</reference>
<proteinExistence type="predicted"/>
<dbReference type="Proteomes" id="UP001162891">
    <property type="component" value="Chromosome"/>
</dbReference>
<keyword evidence="2" id="KW-1185">Reference proteome</keyword>
<gene>
    <name evidence="1" type="ORF">AMOR_56140</name>
</gene>
<evidence type="ECO:0000313" key="1">
    <source>
        <dbReference type="EMBL" id="BDG06618.1"/>
    </source>
</evidence>
<organism evidence="1 2">
    <name type="scientific">Anaeromyxobacter oryzae</name>
    <dbReference type="NCBI Taxonomy" id="2918170"/>
    <lineage>
        <taxon>Bacteria</taxon>
        <taxon>Pseudomonadati</taxon>
        <taxon>Myxococcota</taxon>
        <taxon>Myxococcia</taxon>
        <taxon>Myxococcales</taxon>
        <taxon>Cystobacterineae</taxon>
        <taxon>Anaeromyxobacteraceae</taxon>
        <taxon>Anaeromyxobacter</taxon>
    </lineage>
</organism>
<protein>
    <recommendedName>
        <fullName evidence="3">Cytochrome c domain-containing protein</fullName>
    </recommendedName>
</protein>
<evidence type="ECO:0008006" key="3">
    <source>
        <dbReference type="Google" id="ProtNLM"/>
    </source>
</evidence>
<name>A0ABN6N3K4_9BACT</name>
<dbReference type="EMBL" id="AP025591">
    <property type="protein sequence ID" value="BDG06618.1"/>
    <property type="molecule type" value="Genomic_DNA"/>
</dbReference>
<accession>A0ABN6N3K4</accession>
<dbReference type="RefSeq" id="WP_248357031.1">
    <property type="nucleotide sequence ID" value="NZ_AP025591.1"/>
</dbReference>
<evidence type="ECO:0000313" key="2">
    <source>
        <dbReference type="Proteomes" id="UP001162891"/>
    </source>
</evidence>
<sequence length="88" mass="9227">MAVLAAGWVEAAPRAAAAPAAVPAPARSAVALAERKCGTCHAVPSARSRRSGWVGASVKMHERRVAMSREEWALIREYLGESSATAAR</sequence>